<dbReference type="InterPro" id="IPR011009">
    <property type="entry name" value="Kinase-like_dom_sf"/>
</dbReference>
<dbReference type="EMBL" id="LLXL01000034">
    <property type="protein sequence ID" value="PKK79743.1"/>
    <property type="molecule type" value="Genomic_DNA"/>
</dbReference>
<dbReference type="Gene3D" id="1.25.40.10">
    <property type="entry name" value="Tetratricopeptide repeat domain"/>
    <property type="match status" value="1"/>
</dbReference>
<dbReference type="InterPro" id="IPR006597">
    <property type="entry name" value="Sel1-like"/>
</dbReference>
<dbReference type="PROSITE" id="PS50011">
    <property type="entry name" value="PROTEIN_KINASE_DOM"/>
    <property type="match status" value="1"/>
</dbReference>
<keyword evidence="1" id="KW-0067">ATP-binding</keyword>
<dbReference type="InterPro" id="IPR051681">
    <property type="entry name" value="Ser/Thr_Kinases-Pseudokinases"/>
</dbReference>
<organism evidence="3 4">
    <name type="scientific">Rhizophagus irregularis</name>
    <dbReference type="NCBI Taxonomy" id="588596"/>
    <lineage>
        <taxon>Eukaryota</taxon>
        <taxon>Fungi</taxon>
        <taxon>Fungi incertae sedis</taxon>
        <taxon>Mucoromycota</taxon>
        <taxon>Glomeromycotina</taxon>
        <taxon>Glomeromycetes</taxon>
        <taxon>Glomerales</taxon>
        <taxon>Glomeraceae</taxon>
        <taxon>Rhizophagus</taxon>
    </lineage>
</organism>
<dbReference type="AlphaFoldDB" id="A0A2N1P0Y4"/>
<protein>
    <submittedName>
        <fullName evidence="3">Kinase-like protein</fullName>
    </submittedName>
</protein>
<evidence type="ECO:0000256" key="1">
    <source>
        <dbReference type="PROSITE-ProRule" id="PRU10141"/>
    </source>
</evidence>
<comment type="caution">
    <text evidence="3">The sequence shown here is derived from an EMBL/GenBank/DDBJ whole genome shotgun (WGS) entry which is preliminary data.</text>
</comment>
<name>A0A2N1P0Y4_9GLOM</name>
<keyword evidence="1" id="KW-0547">Nucleotide-binding</keyword>
<gene>
    <name evidence="3" type="ORF">RhiirC2_842351</name>
</gene>
<dbReference type="VEuPathDB" id="FungiDB:FUN_009612"/>
<keyword evidence="3" id="KW-0418">Kinase</keyword>
<accession>A0A2N1P0Y4</accession>
<keyword evidence="3" id="KW-0808">Transferase</keyword>
<dbReference type="InterPro" id="IPR011990">
    <property type="entry name" value="TPR-like_helical_dom_sf"/>
</dbReference>
<proteinExistence type="predicted"/>
<dbReference type="PANTHER" id="PTHR44329">
    <property type="entry name" value="SERINE/THREONINE-PROTEIN KINASE TNNI3K-RELATED"/>
    <property type="match status" value="1"/>
</dbReference>
<dbReference type="Proteomes" id="UP000233469">
    <property type="component" value="Unassembled WGS sequence"/>
</dbReference>
<dbReference type="GO" id="GO:0005524">
    <property type="term" value="F:ATP binding"/>
    <property type="evidence" value="ECO:0007669"/>
    <property type="project" value="UniProtKB-UniRule"/>
</dbReference>
<dbReference type="InterPro" id="IPR001245">
    <property type="entry name" value="Ser-Thr/Tyr_kinase_cat_dom"/>
</dbReference>
<dbReference type="InterPro" id="IPR000719">
    <property type="entry name" value="Prot_kinase_dom"/>
</dbReference>
<reference evidence="3 4" key="2">
    <citation type="submission" date="2017-10" db="EMBL/GenBank/DDBJ databases">
        <title>Extensive intraspecific genome diversity in a model arbuscular mycorrhizal fungus.</title>
        <authorList>
            <person name="Chen E.C.H."/>
            <person name="Morin E."/>
            <person name="Baudet D."/>
            <person name="Noel J."/>
            <person name="Ndikumana S."/>
            <person name="Charron P."/>
            <person name="St-Onge C."/>
            <person name="Giorgi J."/>
            <person name="Grigoriev I.V."/>
            <person name="Roux C."/>
            <person name="Martin F.M."/>
            <person name="Corradi N."/>
        </authorList>
    </citation>
    <scope>NUCLEOTIDE SEQUENCE [LARGE SCALE GENOMIC DNA]</scope>
    <source>
        <strain evidence="3 4">C2</strain>
    </source>
</reference>
<dbReference type="PRINTS" id="PR00109">
    <property type="entry name" value="TYRKINASE"/>
</dbReference>
<dbReference type="VEuPathDB" id="FungiDB:RhiirA1_473508"/>
<reference evidence="3 4" key="1">
    <citation type="submission" date="2016-04" db="EMBL/GenBank/DDBJ databases">
        <title>Genome analyses suggest a sexual origin of heterokaryosis in a supposedly ancient asexual fungus.</title>
        <authorList>
            <person name="Ropars J."/>
            <person name="Sedzielewska K."/>
            <person name="Noel J."/>
            <person name="Charron P."/>
            <person name="Farinelli L."/>
            <person name="Marton T."/>
            <person name="Kruger M."/>
            <person name="Pelin A."/>
            <person name="Brachmann A."/>
            <person name="Corradi N."/>
        </authorList>
    </citation>
    <scope>NUCLEOTIDE SEQUENCE [LARGE SCALE GENOMIC DNA]</scope>
    <source>
        <strain evidence="3 4">C2</strain>
    </source>
</reference>
<sequence length="639" mass="73844">MQTINDPNEWIEDAISKKHIKYYKYEDFRDVQKIGSGNFGKVYRANWKNLEQYFALKSLSNLDNKAIKEVVKEIEIHRDVHFHNNIISFFGITTKGESQNGQFKKYLLVMEYANGDTLRTYLKKNTKLTWEDRYKFAYQLADAVSCLHQSDIVHRDLHSGNILIDRGNIKLADFGLSRRIDEVSRAHSTNSSLFGIIPYIDPEKLRNPKYSLNKMSDVYSIGILLWEISSGHPPFKDESYDLSLFIQISQDYRETIVPGTPIDYSNLYTECWNGVPDNRPTMDQVVVKLKTTLANSNITTENDQTDKLNSKLQNEQQVNDNIPNTTDSVHGDLSQFINNFHKMDIKETTSPTTSMEVNENIFEEELRIVVDELVNHYLKEINEGKERNVRKQHIIDYVNNHNSQEMYNWLLNNQNNPNNIFILGYFKYHGIETNTDKRKAFELYQKATKLNNSAAQHELINIYTYEDDEYKNYDKAFELSKELAEKGYPGGISRLGYCYDQGIGTEININKAFELYQKAANLGHSSSQYNLADMYLYGDGVNKDHNKAFEYSEKSAEAGHSGGIRMLGYCYDYGIGTISDKQKAFELYQKAANLGNKEAQYSLAIMYEDGDGIEKDISQAIHWYEKSAEQGYQEAKEKL</sequence>
<dbReference type="Pfam" id="PF07714">
    <property type="entry name" value="PK_Tyr_Ser-Thr"/>
    <property type="match status" value="1"/>
</dbReference>
<evidence type="ECO:0000313" key="4">
    <source>
        <dbReference type="Proteomes" id="UP000233469"/>
    </source>
</evidence>
<feature type="domain" description="Protein kinase" evidence="2">
    <location>
        <begin position="28"/>
        <end position="293"/>
    </location>
</feature>
<dbReference type="InterPro" id="IPR017441">
    <property type="entry name" value="Protein_kinase_ATP_BS"/>
</dbReference>
<dbReference type="SMART" id="SM00671">
    <property type="entry name" value="SEL1"/>
    <property type="match status" value="6"/>
</dbReference>
<dbReference type="SUPFAM" id="SSF81901">
    <property type="entry name" value="HCP-like"/>
    <property type="match status" value="2"/>
</dbReference>
<feature type="binding site" evidence="1">
    <location>
        <position position="57"/>
    </location>
    <ligand>
        <name>ATP</name>
        <dbReference type="ChEBI" id="CHEBI:30616"/>
    </ligand>
</feature>
<dbReference type="VEuPathDB" id="FungiDB:RhiirFUN_021251"/>
<dbReference type="SUPFAM" id="SSF56112">
    <property type="entry name" value="Protein kinase-like (PK-like)"/>
    <property type="match status" value="1"/>
</dbReference>
<evidence type="ECO:0000259" key="2">
    <source>
        <dbReference type="PROSITE" id="PS50011"/>
    </source>
</evidence>
<dbReference type="PROSITE" id="PS00107">
    <property type="entry name" value="PROTEIN_KINASE_ATP"/>
    <property type="match status" value="1"/>
</dbReference>
<evidence type="ECO:0000313" key="3">
    <source>
        <dbReference type="EMBL" id="PKK79743.1"/>
    </source>
</evidence>
<dbReference type="Pfam" id="PF08238">
    <property type="entry name" value="Sel1"/>
    <property type="match status" value="6"/>
</dbReference>
<dbReference type="Gene3D" id="1.10.510.10">
    <property type="entry name" value="Transferase(Phosphotransferase) domain 1"/>
    <property type="match status" value="1"/>
</dbReference>
<dbReference type="GO" id="GO:0004674">
    <property type="term" value="F:protein serine/threonine kinase activity"/>
    <property type="evidence" value="ECO:0007669"/>
    <property type="project" value="TreeGrafter"/>
</dbReference>